<dbReference type="EMBL" id="JAWDGP010001129">
    <property type="protein sequence ID" value="KAK3794287.1"/>
    <property type="molecule type" value="Genomic_DNA"/>
</dbReference>
<evidence type="ECO:0000313" key="2">
    <source>
        <dbReference type="Proteomes" id="UP001283361"/>
    </source>
</evidence>
<comment type="caution">
    <text evidence="1">The sequence shown here is derived from an EMBL/GenBank/DDBJ whole genome shotgun (WGS) entry which is preliminary data.</text>
</comment>
<name>A0AAE1AUQ1_9GAST</name>
<sequence length="94" mass="10972">MDSAFDLNRSQAAKHLSLWEDEPNNACRLWRTRSSALLLQTDFDLCGTDLWHRQMSSHLEIVTYDSMWGLLNAPELACHWLAGITWRRIRLDEA</sequence>
<accession>A0AAE1AUQ1</accession>
<reference evidence="1" key="1">
    <citation type="journal article" date="2023" name="G3 (Bethesda)">
        <title>A reference genome for the long-term kleptoplast-retaining sea slug Elysia crispata morphotype clarki.</title>
        <authorList>
            <person name="Eastman K.E."/>
            <person name="Pendleton A.L."/>
            <person name="Shaikh M.A."/>
            <person name="Suttiyut T."/>
            <person name="Ogas R."/>
            <person name="Tomko P."/>
            <person name="Gavelis G."/>
            <person name="Widhalm J.R."/>
            <person name="Wisecaver J.H."/>
        </authorList>
    </citation>
    <scope>NUCLEOTIDE SEQUENCE</scope>
    <source>
        <strain evidence="1">ECLA1</strain>
    </source>
</reference>
<keyword evidence="2" id="KW-1185">Reference proteome</keyword>
<dbReference type="AlphaFoldDB" id="A0AAE1AUQ1"/>
<evidence type="ECO:0000313" key="1">
    <source>
        <dbReference type="EMBL" id="KAK3794287.1"/>
    </source>
</evidence>
<dbReference type="Proteomes" id="UP001283361">
    <property type="component" value="Unassembled WGS sequence"/>
</dbReference>
<proteinExistence type="predicted"/>
<gene>
    <name evidence="1" type="ORF">RRG08_060957</name>
</gene>
<protein>
    <submittedName>
        <fullName evidence="1">Uncharacterized protein</fullName>
    </submittedName>
</protein>
<organism evidence="1 2">
    <name type="scientific">Elysia crispata</name>
    <name type="common">lettuce slug</name>
    <dbReference type="NCBI Taxonomy" id="231223"/>
    <lineage>
        <taxon>Eukaryota</taxon>
        <taxon>Metazoa</taxon>
        <taxon>Spiralia</taxon>
        <taxon>Lophotrochozoa</taxon>
        <taxon>Mollusca</taxon>
        <taxon>Gastropoda</taxon>
        <taxon>Heterobranchia</taxon>
        <taxon>Euthyneura</taxon>
        <taxon>Panpulmonata</taxon>
        <taxon>Sacoglossa</taxon>
        <taxon>Placobranchoidea</taxon>
        <taxon>Plakobranchidae</taxon>
        <taxon>Elysia</taxon>
    </lineage>
</organism>